<dbReference type="Proteomes" id="UP001501323">
    <property type="component" value="Unassembled WGS sequence"/>
</dbReference>
<evidence type="ECO:0000256" key="1">
    <source>
        <dbReference type="SAM" id="MobiDB-lite"/>
    </source>
</evidence>
<accession>A0ABP9E7M9</accession>
<reference evidence="3" key="1">
    <citation type="journal article" date="2019" name="Int. J. Syst. Evol. Microbiol.">
        <title>The Global Catalogue of Microorganisms (GCM) 10K type strain sequencing project: providing services to taxonomists for standard genome sequencing and annotation.</title>
        <authorList>
            <consortium name="The Broad Institute Genomics Platform"/>
            <consortium name="The Broad Institute Genome Sequencing Center for Infectious Disease"/>
            <person name="Wu L."/>
            <person name="Ma J."/>
        </authorList>
    </citation>
    <scope>NUCLEOTIDE SEQUENCE [LARGE SCALE GENOMIC DNA]</scope>
    <source>
        <strain evidence="3">JCM 18392</strain>
    </source>
</reference>
<proteinExistence type="predicted"/>
<gene>
    <name evidence="2" type="ORF">GCM10023332_21670</name>
</gene>
<name>A0ABP9E7M9_9GAMM</name>
<protein>
    <submittedName>
        <fullName evidence="2">Uncharacterized protein</fullName>
    </submittedName>
</protein>
<dbReference type="RefSeq" id="WP_345295499.1">
    <property type="nucleotide sequence ID" value="NZ_BAABJY010000002.1"/>
</dbReference>
<organism evidence="2 3">
    <name type="scientific">Luteimonas vadosa</name>
    <dbReference type="NCBI Taxonomy" id="1165507"/>
    <lineage>
        <taxon>Bacteria</taxon>
        <taxon>Pseudomonadati</taxon>
        <taxon>Pseudomonadota</taxon>
        <taxon>Gammaproteobacteria</taxon>
        <taxon>Lysobacterales</taxon>
        <taxon>Lysobacteraceae</taxon>
        <taxon>Luteimonas</taxon>
    </lineage>
</organism>
<keyword evidence="3" id="KW-1185">Reference proteome</keyword>
<sequence length="184" mass="19429">MPTTEPGRSTQLGGAFALAIVLAIVGTLVFGSPPAAAIELPNLDQFAALHGRYAPDGDCSGHPRITVDGNGLGIENGDSRYRMGRFEHAANHGGVDYAGMSVWLMPLQGSERPLLLTFNSKEQPGVLAIEPYERGWDGGRPLSARHQRLVDASPYRLCGHAQDAEANGQDPDEKDPAGAGSEGI</sequence>
<feature type="region of interest" description="Disordered" evidence="1">
    <location>
        <begin position="160"/>
        <end position="184"/>
    </location>
</feature>
<dbReference type="EMBL" id="BAABJY010000002">
    <property type="protein sequence ID" value="GAA4868786.1"/>
    <property type="molecule type" value="Genomic_DNA"/>
</dbReference>
<comment type="caution">
    <text evidence="2">The sequence shown here is derived from an EMBL/GenBank/DDBJ whole genome shotgun (WGS) entry which is preliminary data.</text>
</comment>
<evidence type="ECO:0000313" key="3">
    <source>
        <dbReference type="Proteomes" id="UP001501323"/>
    </source>
</evidence>
<evidence type="ECO:0000313" key="2">
    <source>
        <dbReference type="EMBL" id="GAA4868786.1"/>
    </source>
</evidence>